<dbReference type="EMBL" id="CACRTR010000004">
    <property type="protein sequence ID" value="VYT91719.1"/>
    <property type="molecule type" value="Genomic_DNA"/>
</dbReference>
<feature type="domain" description="Thiamine phosphate synthase/TenI" evidence="12">
    <location>
        <begin position="12"/>
        <end position="192"/>
    </location>
</feature>
<dbReference type="UniPathway" id="UPA00060">
    <property type="reaction ID" value="UER00141"/>
</dbReference>
<evidence type="ECO:0000313" key="13">
    <source>
        <dbReference type="EMBL" id="VYT91719.1"/>
    </source>
</evidence>
<comment type="cofactor">
    <cofactor evidence="9">
        <name>Mg(2+)</name>
        <dbReference type="ChEBI" id="CHEBI:18420"/>
    </cofactor>
    <text evidence="9">Binds 1 Mg(2+) ion per subunit.</text>
</comment>
<evidence type="ECO:0000256" key="4">
    <source>
        <dbReference type="ARBA" id="ARBA00022842"/>
    </source>
</evidence>
<feature type="binding site" evidence="9">
    <location>
        <position position="74"/>
    </location>
    <ligand>
        <name>4-amino-2-methyl-5-(diphosphooxymethyl)pyrimidine</name>
        <dbReference type="ChEBI" id="CHEBI:57841"/>
    </ligand>
</feature>
<dbReference type="GO" id="GO:0004789">
    <property type="term" value="F:thiamine-phosphate diphosphorylase activity"/>
    <property type="evidence" value="ECO:0007669"/>
    <property type="project" value="UniProtKB-UniRule"/>
</dbReference>
<name>A0A6N3AH43_EUBLI</name>
<dbReference type="GO" id="GO:0009228">
    <property type="term" value="P:thiamine biosynthetic process"/>
    <property type="evidence" value="ECO:0007669"/>
    <property type="project" value="UniProtKB-KW"/>
</dbReference>
<evidence type="ECO:0000256" key="9">
    <source>
        <dbReference type="HAMAP-Rule" id="MF_00097"/>
    </source>
</evidence>
<feature type="binding site" evidence="9">
    <location>
        <position position="113"/>
    </location>
    <ligand>
        <name>4-amino-2-methyl-5-(diphosphooxymethyl)pyrimidine</name>
        <dbReference type="ChEBI" id="CHEBI:57841"/>
    </ligand>
</feature>
<dbReference type="InterPro" id="IPR034291">
    <property type="entry name" value="TMP_synthase"/>
</dbReference>
<evidence type="ECO:0000256" key="2">
    <source>
        <dbReference type="ARBA" id="ARBA00022679"/>
    </source>
</evidence>
<dbReference type="PANTHER" id="PTHR20857">
    <property type="entry name" value="THIAMINE-PHOSPHATE PYROPHOSPHORYLASE"/>
    <property type="match status" value="1"/>
</dbReference>
<feature type="binding site" evidence="9">
    <location>
        <position position="169"/>
    </location>
    <ligand>
        <name>2-[(2R,5Z)-2-carboxy-4-methylthiazol-5(2H)-ylidene]ethyl phosphate</name>
        <dbReference type="ChEBI" id="CHEBI:62899"/>
    </ligand>
</feature>
<evidence type="ECO:0000256" key="1">
    <source>
        <dbReference type="ARBA" id="ARBA00005165"/>
    </source>
</evidence>
<dbReference type="GO" id="GO:0009229">
    <property type="term" value="P:thiamine diphosphate biosynthetic process"/>
    <property type="evidence" value="ECO:0007669"/>
    <property type="project" value="UniProtKB-UniRule"/>
</dbReference>
<comment type="similarity">
    <text evidence="9 10">Belongs to the thiamine-phosphate synthase family.</text>
</comment>
<dbReference type="InterPro" id="IPR036206">
    <property type="entry name" value="ThiamineP_synth_sf"/>
</dbReference>
<dbReference type="Gene3D" id="3.20.20.70">
    <property type="entry name" value="Aldolase class I"/>
    <property type="match status" value="1"/>
</dbReference>
<sequence>MKNNVKKEDMLLYIVTDRSWLGESTLEEEVCAAIDGGATFLQIREKDMAHQDFLHEARSLKELARAAGIPYVINDEVEIALEVDADGVHIGQSDGAVAETRKKIGPNKILGVSAQTLEQALAAEKEGADYLGVGAVFSTSTKTDAKAVSFETLKSICSSVKIPVVAIGGISEENLLELSGSKVDGVAVISAVFAQPDTRAAAQKIRKLSEKMVKSND</sequence>
<dbReference type="FunFam" id="3.20.20.70:FF:000096">
    <property type="entry name" value="Thiamine-phosphate synthase"/>
    <property type="match status" value="1"/>
</dbReference>
<dbReference type="CDD" id="cd00564">
    <property type="entry name" value="TMP_TenI"/>
    <property type="match status" value="1"/>
</dbReference>
<feature type="binding site" evidence="9">
    <location>
        <begin position="139"/>
        <end position="141"/>
    </location>
    <ligand>
        <name>2-[(2R,5Z)-2-carboxy-4-methylthiazol-5(2H)-ylidene]ethyl phosphate</name>
        <dbReference type="ChEBI" id="CHEBI:62899"/>
    </ligand>
</feature>
<dbReference type="PANTHER" id="PTHR20857:SF15">
    <property type="entry name" value="THIAMINE-PHOSPHATE SYNTHASE"/>
    <property type="match status" value="1"/>
</dbReference>
<evidence type="ECO:0000256" key="7">
    <source>
        <dbReference type="ARBA" id="ARBA00047851"/>
    </source>
</evidence>
<dbReference type="Pfam" id="PF02581">
    <property type="entry name" value="TMP-TENI"/>
    <property type="match status" value="1"/>
</dbReference>
<evidence type="ECO:0000256" key="10">
    <source>
        <dbReference type="RuleBase" id="RU003826"/>
    </source>
</evidence>
<evidence type="ECO:0000256" key="3">
    <source>
        <dbReference type="ARBA" id="ARBA00022723"/>
    </source>
</evidence>
<comment type="catalytic activity">
    <reaction evidence="7 9 10">
        <text>2-(2-carboxy-4-methylthiazol-5-yl)ethyl phosphate + 4-amino-2-methyl-5-(diphosphooxymethyl)pyrimidine + 2 H(+) = thiamine phosphate + CO2 + diphosphate</text>
        <dbReference type="Rhea" id="RHEA:47848"/>
        <dbReference type="ChEBI" id="CHEBI:15378"/>
        <dbReference type="ChEBI" id="CHEBI:16526"/>
        <dbReference type="ChEBI" id="CHEBI:33019"/>
        <dbReference type="ChEBI" id="CHEBI:37575"/>
        <dbReference type="ChEBI" id="CHEBI:57841"/>
        <dbReference type="ChEBI" id="CHEBI:62890"/>
        <dbReference type="EC" id="2.5.1.3"/>
    </reaction>
</comment>
<comment type="pathway">
    <text evidence="1 9 11">Cofactor biosynthesis; thiamine diphosphate biosynthesis; thiamine phosphate from 4-amino-2-methyl-5-diphosphomethylpyrimidine and 4-methyl-5-(2-phosphoethyl)-thiazole: step 1/1.</text>
</comment>
<evidence type="ECO:0000256" key="6">
    <source>
        <dbReference type="ARBA" id="ARBA00047334"/>
    </source>
</evidence>
<keyword evidence="3 9" id="KW-0479">Metal-binding</keyword>
<dbReference type="NCBIfam" id="TIGR00693">
    <property type="entry name" value="thiE"/>
    <property type="match status" value="1"/>
</dbReference>
<evidence type="ECO:0000259" key="12">
    <source>
        <dbReference type="Pfam" id="PF02581"/>
    </source>
</evidence>
<dbReference type="InterPro" id="IPR013785">
    <property type="entry name" value="Aldolase_TIM"/>
</dbReference>
<organism evidence="13">
    <name type="scientific">Eubacterium limosum</name>
    <dbReference type="NCBI Taxonomy" id="1736"/>
    <lineage>
        <taxon>Bacteria</taxon>
        <taxon>Bacillati</taxon>
        <taxon>Bacillota</taxon>
        <taxon>Clostridia</taxon>
        <taxon>Eubacteriales</taxon>
        <taxon>Eubacteriaceae</taxon>
        <taxon>Eubacterium</taxon>
    </lineage>
</organism>
<feature type="binding site" evidence="9">
    <location>
        <begin position="42"/>
        <end position="46"/>
    </location>
    <ligand>
        <name>4-amino-2-methyl-5-(diphosphooxymethyl)pyrimidine</name>
        <dbReference type="ChEBI" id="CHEBI:57841"/>
    </ligand>
</feature>
<evidence type="ECO:0000256" key="11">
    <source>
        <dbReference type="RuleBase" id="RU004253"/>
    </source>
</evidence>
<gene>
    <name evidence="9 13" type="primary">thiE</name>
    <name evidence="13" type="ORF">ELLFYP34_02237</name>
</gene>
<protein>
    <recommendedName>
        <fullName evidence="9">Thiamine-phosphate synthase</fullName>
        <shortName evidence="9">TP synthase</shortName>
        <shortName evidence="9">TPS</shortName>
        <ecNumber evidence="9">2.5.1.3</ecNumber>
    </recommendedName>
    <alternativeName>
        <fullName evidence="9">Thiamine-phosphate pyrophosphorylase</fullName>
        <shortName evidence="9">TMP pyrophosphorylase</shortName>
        <shortName evidence="9">TMP-PPase</shortName>
    </alternativeName>
</protein>
<feature type="binding site" evidence="9">
    <location>
        <begin position="189"/>
        <end position="190"/>
    </location>
    <ligand>
        <name>2-[(2R,5Z)-2-carboxy-4-methylthiazol-5(2H)-ylidene]ethyl phosphate</name>
        <dbReference type="ChEBI" id="CHEBI:62899"/>
    </ligand>
</feature>
<dbReference type="InterPro" id="IPR022998">
    <property type="entry name" value="ThiamineP_synth_TenI"/>
</dbReference>
<evidence type="ECO:0000256" key="8">
    <source>
        <dbReference type="ARBA" id="ARBA00047883"/>
    </source>
</evidence>
<reference evidence="13" key="1">
    <citation type="submission" date="2019-11" db="EMBL/GenBank/DDBJ databases">
        <authorList>
            <person name="Feng L."/>
        </authorList>
    </citation>
    <scope>NUCLEOTIDE SEQUENCE</scope>
    <source>
        <strain evidence="13">ElimosumLFYP34</strain>
    </source>
</reference>
<comment type="catalytic activity">
    <reaction evidence="6 9 10">
        <text>4-methyl-5-(2-phosphooxyethyl)-thiazole + 4-amino-2-methyl-5-(diphosphooxymethyl)pyrimidine + H(+) = thiamine phosphate + diphosphate</text>
        <dbReference type="Rhea" id="RHEA:22328"/>
        <dbReference type="ChEBI" id="CHEBI:15378"/>
        <dbReference type="ChEBI" id="CHEBI:33019"/>
        <dbReference type="ChEBI" id="CHEBI:37575"/>
        <dbReference type="ChEBI" id="CHEBI:57841"/>
        <dbReference type="ChEBI" id="CHEBI:58296"/>
        <dbReference type="EC" id="2.5.1.3"/>
    </reaction>
</comment>
<dbReference type="GO" id="GO:0000287">
    <property type="term" value="F:magnesium ion binding"/>
    <property type="evidence" value="ECO:0007669"/>
    <property type="project" value="UniProtKB-UniRule"/>
</dbReference>
<dbReference type="HAMAP" id="MF_00097">
    <property type="entry name" value="TMP_synthase"/>
    <property type="match status" value="1"/>
</dbReference>
<dbReference type="SUPFAM" id="SSF51391">
    <property type="entry name" value="Thiamin phosphate synthase"/>
    <property type="match status" value="1"/>
</dbReference>
<dbReference type="EC" id="2.5.1.3" evidence="9"/>
<keyword evidence="5 9" id="KW-0784">Thiamine biosynthesis</keyword>
<proteinExistence type="inferred from homology"/>
<evidence type="ECO:0000256" key="5">
    <source>
        <dbReference type="ARBA" id="ARBA00022977"/>
    </source>
</evidence>
<feature type="binding site" evidence="9">
    <location>
        <position position="142"/>
    </location>
    <ligand>
        <name>4-amino-2-methyl-5-(diphosphooxymethyl)pyrimidine</name>
        <dbReference type="ChEBI" id="CHEBI:57841"/>
    </ligand>
</feature>
<feature type="binding site" evidence="9">
    <location>
        <position position="94"/>
    </location>
    <ligand>
        <name>Mg(2+)</name>
        <dbReference type="ChEBI" id="CHEBI:18420"/>
    </ligand>
</feature>
<dbReference type="GO" id="GO:0005737">
    <property type="term" value="C:cytoplasm"/>
    <property type="evidence" value="ECO:0007669"/>
    <property type="project" value="TreeGrafter"/>
</dbReference>
<comment type="function">
    <text evidence="9">Condenses 4-methyl-5-(beta-hydroxyethyl)thiazole monophosphate (THZ-P) and 2-methyl-4-amino-5-hydroxymethyl pyrimidine pyrophosphate (HMP-PP) to form thiamine monophosphate (TMP).</text>
</comment>
<accession>A0A6N3AH43</accession>
<dbReference type="AlphaFoldDB" id="A0A6N3AH43"/>
<feature type="binding site" evidence="9">
    <location>
        <position position="75"/>
    </location>
    <ligand>
        <name>Mg(2+)</name>
        <dbReference type="ChEBI" id="CHEBI:18420"/>
    </ligand>
</feature>
<keyword evidence="2 9" id="KW-0808">Transferase</keyword>
<comment type="catalytic activity">
    <reaction evidence="8 9 10">
        <text>2-[(2R,5Z)-2-carboxy-4-methylthiazol-5(2H)-ylidene]ethyl phosphate + 4-amino-2-methyl-5-(diphosphooxymethyl)pyrimidine + 2 H(+) = thiamine phosphate + CO2 + diphosphate</text>
        <dbReference type="Rhea" id="RHEA:47844"/>
        <dbReference type="ChEBI" id="CHEBI:15378"/>
        <dbReference type="ChEBI" id="CHEBI:16526"/>
        <dbReference type="ChEBI" id="CHEBI:33019"/>
        <dbReference type="ChEBI" id="CHEBI:37575"/>
        <dbReference type="ChEBI" id="CHEBI:57841"/>
        <dbReference type="ChEBI" id="CHEBI:62899"/>
        <dbReference type="EC" id="2.5.1.3"/>
    </reaction>
</comment>
<keyword evidence="4 9" id="KW-0460">Magnesium</keyword>